<reference evidence="6 7" key="1">
    <citation type="submission" date="2020-01" db="EMBL/GenBank/DDBJ databases">
        <title>Genetics and antimicrobial susceptibilities of Nocardia species isolated from the soil; a comparison with species isolated from humans.</title>
        <authorList>
            <person name="Carrasco G."/>
            <person name="Monzon S."/>
            <person name="Sansegundo M."/>
            <person name="Garcia E."/>
            <person name="Garrido N."/>
            <person name="Medina M.J."/>
            <person name="Villalon P."/>
            <person name="Ramirez-Arocha A.C."/>
            <person name="Jimenez P."/>
            <person name="Cuesta I."/>
            <person name="Valdezate S."/>
        </authorList>
    </citation>
    <scope>NUCLEOTIDE SEQUENCE [LARGE SCALE GENOMIC DNA]</scope>
    <source>
        <strain evidence="6 7">CNM20110626</strain>
    </source>
</reference>
<comment type="similarity">
    <text evidence="2">Belongs to the EspG family.</text>
</comment>
<evidence type="ECO:0000256" key="5">
    <source>
        <dbReference type="SAM" id="MobiDB-lite"/>
    </source>
</evidence>
<evidence type="ECO:0000256" key="1">
    <source>
        <dbReference type="ARBA" id="ARBA00004496"/>
    </source>
</evidence>
<proteinExistence type="inferred from homology"/>
<dbReference type="RefSeq" id="WP_163844042.1">
    <property type="nucleotide sequence ID" value="NZ_JAAGVB010000013.1"/>
</dbReference>
<dbReference type="Pfam" id="PF14011">
    <property type="entry name" value="ESX-1_EspG"/>
    <property type="match status" value="1"/>
</dbReference>
<evidence type="ECO:0000313" key="7">
    <source>
        <dbReference type="Proteomes" id="UP000471166"/>
    </source>
</evidence>
<evidence type="ECO:0000313" key="6">
    <source>
        <dbReference type="EMBL" id="NEW32987.1"/>
    </source>
</evidence>
<dbReference type="InterPro" id="IPR025734">
    <property type="entry name" value="EspG"/>
</dbReference>
<evidence type="ECO:0000256" key="2">
    <source>
        <dbReference type="ARBA" id="ARBA00006411"/>
    </source>
</evidence>
<sequence>MNDTQRSWTFTPDEFAWVWGETGRDEYPEPIAILETPTTEDEYAVLCAELSQRYPRDGDPDRLGPLRVLAEPDLRLICSGTVGHPSRRIRSVGAAIADLGVVLFQKLGTTPEYGGDIIMRVVPRDRLADHIAATLPPSPAGATPQLIGHTPRVRGEEPPERWGYTQTGDRPAEERIRSLLRAPRAGEGYLCVEHHPTDPRRARTQYLNWIDIHERHRAAGRYVISVDANDTVVTPASSEVIGSELQRRTATWEN</sequence>
<keyword evidence="4" id="KW-0143">Chaperone</keyword>
<evidence type="ECO:0000256" key="3">
    <source>
        <dbReference type="ARBA" id="ARBA00022490"/>
    </source>
</evidence>
<evidence type="ECO:0000256" key="4">
    <source>
        <dbReference type="ARBA" id="ARBA00023186"/>
    </source>
</evidence>
<feature type="region of interest" description="Disordered" evidence="5">
    <location>
        <begin position="134"/>
        <end position="170"/>
    </location>
</feature>
<organism evidence="6 7">
    <name type="scientific">Nocardia cyriacigeorgica</name>
    <dbReference type="NCBI Taxonomy" id="135487"/>
    <lineage>
        <taxon>Bacteria</taxon>
        <taxon>Bacillati</taxon>
        <taxon>Actinomycetota</taxon>
        <taxon>Actinomycetes</taxon>
        <taxon>Mycobacteriales</taxon>
        <taxon>Nocardiaceae</taxon>
        <taxon>Nocardia</taxon>
    </lineage>
</organism>
<name>A0A6P1CM79_9NOCA</name>
<accession>A0A6P1CM79</accession>
<dbReference type="AlphaFoldDB" id="A0A6P1CM79"/>
<dbReference type="Proteomes" id="UP000471166">
    <property type="component" value="Unassembled WGS sequence"/>
</dbReference>
<protein>
    <submittedName>
        <fullName evidence="6">ESX secretion-associated protein EspG</fullName>
    </submittedName>
</protein>
<comment type="caution">
    <text evidence="6">The sequence shown here is derived from an EMBL/GenBank/DDBJ whole genome shotgun (WGS) entry which is preliminary data.</text>
</comment>
<comment type="subcellular location">
    <subcellularLocation>
        <location evidence="1">Cytoplasm</location>
    </subcellularLocation>
</comment>
<dbReference type="EMBL" id="JAAGVB010000013">
    <property type="protein sequence ID" value="NEW32987.1"/>
    <property type="molecule type" value="Genomic_DNA"/>
</dbReference>
<gene>
    <name evidence="6" type="ORF">GV791_10525</name>
</gene>
<keyword evidence="3" id="KW-0963">Cytoplasm</keyword>